<sequence length="230" mass="23900">MTGERPPNVETVEELVRKQLSTALGGPRGVLEAAIPTAAFTLAYVVTDELKLSLAIAAGLAAAALVVRLIQRSTVQFVLNAAFGIAIGAAFALRADRGGDGDDGALAYFLPGILYNTGYAAVLLLTVLIRWPLIGFMVGAVTGDPTGWRSDPAMVKLCSRLTLLLAAPCILRVLVQYPLYEAGEVGLLGTAKVVMGWPLQVAALLAMAGLLAKGRTPLVDPPLVDPPAGT</sequence>
<keyword evidence="3" id="KW-1185">Reference proteome</keyword>
<accession>A0ABP3S5X9</accession>
<evidence type="ECO:0000313" key="2">
    <source>
        <dbReference type="EMBL" id="GAA0627014.1"/>
    </source>
</evidence>
<evidence type="ECO:0000313" key="3">
    <source>
        <dbReference type="Proteomes" id="UP001500957"/>
    </source>
</evidence>
<keyword evidence="1" id="KW-0812">Transmembrane</keyword>
<evidence type="ECO:0000256" key="1">
    <source>
        <dbReference type="SAM" id="Phobius"/>
    </source>
</evidence>
<gene>
    <name evidence="2" type="ORF">GCM10009547_33200</name>
</gene>
<protein>
    <recommendedName>
        <fullName evidence="4">DUF3159 domain-containing protein</fullName>
    </recommendedName>
</protein>
<comment type="caution">
    <text evidence="2">The sequence shown here is derived from an EMBL/GenBank/DDBJ whole genome shotgun (WGS) entry which is preliminary data.</text>
</comment>
<keyword evidence="1" id="KW-1133">Transmembrane helix</keyword>
<name>A0ABP3S5X9_9ACTN</name>
<dbReference type="Pfam" id="PF11361">
    <property type="entry name" value="DUF3159"/>
    <property type="match status" value="1"/>
</dbReference>
<feature type="transmembrane region" description="Helical" evidence="1">
    <location>
        <begin position="105"/>
        <end position="129"/>
    </location>
</feature>
<organism evidence="2 3">
    <name type="scientific">Sporichthya brevicatena</name>
    <dbReference type="NCBI Taxonomy" id="171442"/>
    <lineage>
        <taxon>Bacteria</taxon>
        <taxon>Bacillati</taxon>
        <taxon>Actinomycetota</taxon>
        <taxon>Actinomycetes</taxon>
        <taxon>Sporichthyales</taxon>
        <taxon>Sporichthyaceae</taxon>
        <taxon>Sporichthya</taxon>
    </lineage>
</organism>
<dbReference type="Proteomes" id="UP001500957">
    <property type="component" value="Unassembled WGS sequence"/>
</dbReference>
<proteinExistence type="predicted"/>
<evidence type="ECO:0008006" key="4">
    <source>
        <dbReference type="Google" id="ProtNLM"/>
    </source>
</evidence>
<dbReference type="RefSeq" id="WP_344606744.1">
    <property type="nucleotide sequence ID" value="NZ_BAAAHE010000027.1"/>
</dbReference>
<feature type="transmembrane region" description="Helical" evidence="1">
    <location>
        <begin position="77"/>
        <end position="93"/>
    </location>
</feature>
<dbReference type="EMBL" id="BAAAHE010000027">
    <property type="protein sequence ID" value="GAA0627014.1"/>
    <property type="molecule type" value="Genomic_DNA"/>
</dbReference>
<reference evidence="3" key="1">
    <citation type="journal article" date="2019" name="Int. J. Syst. Evol. Microbiol.">
        <title>The Global Catalogue of Microorganisms (GCM) 10K type strain sequencing project: providing services to taxonomists for standard genome sequencing and annotation.</title>
        <authorList>
            <consortium name="The Broad Institute Genomics Platform"/>
            <consortium name="The Broad Institute Genome Sequencing Center for Infectious Disease"/>
            <person name="Wu L."/>
            <person name="Ma J."/>
        </authorList>
    </citation>
    <scope>NUCLEOTIDE SEQUENCE [LARGE SCALE GENOMIC DNA]</scope>
    <source>
        <strain evidence="3">JCM 10671</strain>
    </source>
</reference>
<dbReference type="InterPro" id="IPR016566">
    <property type="entry name" value="UCP010219"/>
</dbReference>
<keyword evidence="1" id="KW-0472">Membrane</keyword>
<feature type="transmembrane region" description="Helical" evidence="1">
    <location>
        <begin position="52"/>
        <end position="70"/>
    </location>
</feature>